<dbReference type="HOGENOM" id="CLU_1702585_0_0_10"/>
<dbReference type="eggNOG" id="COG2146">
    <property type="taxonomic scope" value="Bacteria"/>
</dbReference>
<dbReference type="Gene3D" id="2.102.10.10">
    <property type="entry name" value="Rieske [2Fe-2S] iron-sulphur domain"/>
    <property type="match status" value="1"/>
</dbReference>
<gene>
    <name evidence="6" type="ordered locus">Solca_0491</name>
</gene>
<dbReference type="OrthoDB" id="165343at2"/>
<evidence type="ECO:0000313" key="7">
    <source>
        <dbReference type="Proteomes" id="UP000007590"/>
    </source>
</evidence>
<sequence>MRRNEFLAKLGIGAALVCTGNLLQACGKSDGNTNPDDGNQDPKPVNFTLNITIDLPTVGSSKTKQDIIVVRTASALVASSFVALEAVCPHEQGSIFYNVNKANLECSLHSSRYNLDGTVINGPVNSSGNTRTLKLYYISVEGNVITVTDKV</sequence>
<evidence type="ECO:0000256" key="4">
    <source>
        <dbReference type="ARBA" id="ARBA00023014"/>
    </source>
</evidence>
<evidence type="ECO:0000256" key="1">
    <source>
        <dbReference type="ARBA" id="ARBA00022714"/>
    </source>
</evidence>
<keyword evidence="1" id="KW-0001">2Fe-2S</keyword>
<proteinExistence type="predicted"/>
<dbReference type="InterPro" id="IPR036922">
    <property type="entry name" value="Rieske_2Fe-2S_sf"/>
</dbReference>
<dbReference type="EMBL" id="CP003349">
    <property type="protein sequence ID" value="AFD05623.1"/>
    <property type="molecule type" value="Genomic_DNA"/>
</dbReference>
<name>H8KXU7_SOLCM</name>
<dbReference type="STRING" id="929556.Solca_0491"/>
<accession>H8KXU7</accession>
<keyword evidence="2" id="KW-0479">Metal-binding</keyword>
<keyword evidence="4" id="KW-0411">Iron-sulfur</keyword>
<evidence type="ECO:0000256" key="2">
    <source>
        <dbReference type="ARBA" id="ARBA00022723"/>
    </source>
</evidence>
<feature type="domain" description="Rieske" evidence="5">
    <location>
        <begin position="47"/>
        <end position="147"/>
    </location>
</feature>
<evidence type="ECO:0000313" key="6">
    <source>
        <dbReference type="EMBL" id="AFD05623.1"/>
    </source>
</evidence>
<keyword evidence="3" id="KW-0408">Iron</keyword>
<organism evidence="6 7">
    <name type="scientific">Solitalea canadensis (strain ATCC 29591 / DSM 3403 / JCM 21819 / LMG 8368 / NBRC 15130 / NCIMB 12057 / USAM 9D)</name>
    <name type="common">Flexibacter canadensis</name>
    <dbReference type="NCBI Taxonomy" id="929556"/>
    <lineage>
        <taxon>Bacteria</taxon>
        <taxon>Pseudomonadati</taxon>
        <taxon>Bacteroidota</taxon>
        <taxon>Sphingobacteriia</taxon>
        <taxon>Sphingobacteriales</taxon>
        <taxon>Sphingobacteriaceae</taxon>
        <taxon>Solitalea</taxon>
    </lineage>
</organism>
<dbReference type="SUPFAM" id="SSF50022">
    <property type="entry name" value="ISP domain"/>
    <property type="match status" value="1"/>
</dbReference>
<dbReference type="GO" id="GO:0051537">
    <property type="term" value="F:2 iron, 2 sulfur cluster binding"/>
    <property type="evidence" value="ECO:0007669"/>
    <property type="project" value="UniProtKB-KW"/>
</dbReference>
<reference evidence="6" key="1">
    <citation type="submission" date="2012-02" db="EMBL/GenBank/DDBJ databases">
        <title>The complete genome of Solitalea canadensis DSM 3403.</title>
        <authorList>
            <consortium name="US DOE Joint Genome Institute (JGI-PGF)"/>
            <person name="Lucas S."/>
            <person name="Copeland A."/>
            <person name="Lapidus A."/>
            <person name="Glavina del Rio T."/>
            <person name="Dalin E."/>
            <person name="Tice H."/>
            <person name="Bruce D."/>
            <person name="Goodwin L."/>
            <person name="Pitluck S."/>
            <person name="Peters L."/>
            <person name="Ovchinnikova G."/>
            <person name="Lu M."/>
            <person name="Kyrpides N."/>
            <person name="Mavromatis K."/>
            <person name="Ivanova N."/>
            <person name="Brettin T."/>
            <person name="Detter J.C."/>
            <person name="Han C."/>
            <person name="Larimer F."/>
            <person name="Land M."/>
            <person name="Hauser L."/>
            <person name="Markowitz V."/>
            <person name="Cheng J.-F."/>
            <person name="Hugenholtz P."/>
            <person name="Woyke T."/>
            <person name="Wu D."/>
            <person name="Spring S."/>
            <person name="Schroeder M."/>
            <person name="Kopitz M."/>
            <person name="Brambilla E."/>
            <person name="Klenk H.-P."/>
            <person name="Eisen J.A."/>
        </authorList>
    </citation>
    <scope>NUCLEOTIDE SEQUENCE</scope>
    <source>
        <strain evidence="6">DSM 3403</strain>
    </source>
</reference>
<dbReference type="InterPro" id="IPR017941">
    <property type="entry name" value="Rieske_2Fe-2S"/>
</dbReference>
<protein>
    <submittedName>
        <fullName evidence="6">Rieske (2Fe-2S) domain-containing protein</fullName>
    </submittedName>
</protein>
<dbReference type="Pfam" id="PF00355">
    <property type="entry name" value="Rieske"/>
    <property type="match status" value="1"/>
</dbReference>
<dbReference type="PROSITE" id="PS51257">
    <property type="entry name" value="PROKAR_LIPOPROTEIN"/>
    <property type="match status" value="1"/>
</dbReference>
<dbReference type="KEGG" id="scn:Solca_0491"/>
<keyword evidence="7" id="KW-1185">Reference proteome</keyword>
<dbReference type="AlphaFoldDB" id="H8KXU7"/>
<evidence type="ECO:0000256" key="3">
    <source>
        <dbReference type="ARBA" id="ARBA00023004"/>
    </source>
</evidence>
<dbReference type="Proteomes" id="UP000007590">
    <property type="component" value="Chromosome"/>
</dbReference>
<dbReference type="RefSeq" id="WP_014678851.1">
    <property type="nucleotide sequence ID" value="NC_017770.1"/>
</dbReference>
<dbReference type="GO" id="GO:0046872">
    <property type="term" value="F:metal ion binding"/>
    <property type="evidence" value="ECO:0007669"/>
    <property type="project" value="UniProtKB-KW"/>
</dbReference>
<dbReference type="PROSITE" id="PS51296">
    <property type="entry name" value="RIESKE"/>
    <property type="match status" value="1"/>
</dbReference>
<evidence type="ECO:0000259" key="5">
    <source>
        <dbReference type="PROSITE" id="PS51296"/>
    </source>
</evidence>